<keyword evidence="2" id="KW-1185">Reference proteome</keyword>
<dbReference type="EMBL" id="CP081869">
    <property type="protein sequence ID" value="QZN99633.1"/>
    <property type="molecule type" value="Genomic_DNA"/>
</dbReference>
<dbReference type="RefSeq" id="WP_261402725.1">
    <property type="nucleotide sequence ID" value="NZ_CP081869.1"/>
</dbReference>
<dbReference type="Proteomes" id="UP000825701">
    <property type="component" value="Chromosome"/>
</dbReference>
<dbReference type="AlphaFoldDB" id="A0A9E6RA60"/>
<name>A0A9E6RA60_9HYPH</name>
<proteinExistence type="predicted"/>
<dbReference type="KEGG" id="cmet:K6K41_23535"/>
<evidence type="ECO:0000313" key="2">
    <source>
        <dbReference type="Proteomes" id="UP000825701"/>
    </source>
</evidence>
<accession>A0A9E6RA60</accession>
<evidence type="ECO:0000313" key="1">
    <source>
        <dbReference type="EMBL" id="QZN99633.1"/>
    </source>
</evidence>
<protein>
    <submittedName>
        <fullName evidence="1">Uncharacterized protein</fullName>
    </submittedName>
</protein>
<reference evidence="1" key="1">
    <citation type="submission" date="2021-08" db="EMBL/GenBank/DDBJ databases">
        <authorList>
            <person name="Zhang H."/>
            <person name="Xu M."/>
            <person name="Yu Z."/>
            <person name="Yang L."/>
            <person name="Cai Y."/>
        </authorList>
    </citation>
    <scope>NUCLEOTIDE SEQUENCE</scope>
    <source>
        <strain evidence="1">CHL1</strain>
    </source>
</reference>
<organism evidence="1 2">
    <name type="scientific">Chenggangzhangella methanolivorans</name>
    <dbReference type="NCBI Taxonomy" id="1437009"/>
    <lineage>
        <taxon>Bacteria</taxon>
        <taxon>Pseudomonadati</taxon>
        <taxon>Pseudomonadota</taxon>
        <taxon>Alphaproteobacteria</taxon>
        <taxon>Hyphomicrobiales</taxon>
        <taxon>Methylopilaceae</taxon>
        <taxon>Chenggangzhangella</taxon>
    </lineage>
</organism>
<sequence>MSTVIAIDDLLERGAPVTLGAVGGRAAVEADLGALLASPHVDVMVGWAVDAAPGDESFTDDLVIKGFQNAGFAVTLRAASHALIASAPVRTRLAPRIGRALEKRSEIRGDERNGLVAAYALETWLRLALAEVVQRHRLVSILVDIETDENGLFAEHAAKIVGTAFHAWRENDLLPVLDRLRRNPEASGEATFEYANALLSVALDGDDQHEVMGGLETAQVLFAEAGRIDADRSDAHLYAAVIGVVRGFAQGAGEADLDAAVKAVGEAAADRAFLLSAGRLPDWLAPRWDRDVQWLELVDSVPRIACDLGRPSWLRACAVLDGLLKVYDADRTIPGAAGFGAVLRPRIEASFVRERGLLAHLDDRLGDEAFVGADRNAAVALRRRIEEIAAEPNPPGKFGEGAFEKLRGALEEIGATERFIERVTDLVDSKLLVDLEIANPVVQRLFNDIRSRLEGATHYEGRIRVTFDRLLLQVILFCMDRQDAAKRELGPRGAYLFEKNAVEGDLQKDLRDWLKGNMPEATVLTEIEGIAKGRCDVYVGHGGWRFLVELKRHEDLVTPEEARKYVGQAASYQGTNVKLGMLGILELVDRTGPPPGLESCLWYDSLVPEGDTEARHLVIFRVPGRLRRPNELSR</sequence>
<gene>
    <name evidence="1" type="ORF">K6K41_23535</name>
</gene>